<reference evidence="2" key="1">
    <citation type="journal article" date="2019" name="Int. J. Syst. Evol. Microbiol.">
        <title>The Global Catalogue of Microorganisms (GCM) 10K type strain sequencing project: providing services to taxonomists for standard genome sequencing and annotation.</title>
        <authorList>
            <consortium name="The Broad Institute Genomics Platform"/>
            <consortium name="The Broad Institute Genome Sequencing Center for Infectious Disease"/>
            <person name="Wu L."/>
            <person name="Ma J."/>
        </authorList>
    </citation>
    <scope>NUCLEOTIDE SEQUENCE [LARGE SCALE GENOMIC DNA]</scope>
    <source>
        <strain evidence="2">JCM 12125</strain>
    </source>
</reference>
<name>A0ABW0FUH2_9CAUL</name>
<evidence type="ECO:0008006" key="3">
    <source>
        <dbReference type="Google" id="ProtNLM"/>
    </source>
</evidence>
<sequence length="127" mass="13878">MSRLPLTRAVRVAPDLRTTVFEDVDLNLFDLHVANHGHHLGVIMGRTFRGCRIQGPAIMLVSAGVRFDDCSFGDPNGDMRNLVLRPTGDRALGTVPFRDTLFEGCEFYNVGFTGSEQVVSDLLAVGA</sequence>
<proteinExistence type="predicted"/>
<gene>
    <name evidence="1" type="ORF">ACFPIE_13935</name>
</gene>
<dbReference type="RefSeq" id="WP_374038103.1">
    <property type="nucleotide sequence ID" value="NZ_CP169082.1"/>
</dbReference>
<organism evidence="1 2">
    <name type="scientific">Brevundimonas staleyi</name>
    <dbReference type="NCBI Taxonomy" id="74326"/>
    <lineage>
        <taxon>Bacteria</taxon>
        <taxon>Pseudomonadati</taxon>
        <taxon>Pseudomonadota</taxon>
        <taxon>Alphaproteobacteria</taxon>
        <taxon>Caulobacterales</taxon>
        <taxon>Caulobacteraceae</taxon>
        <taxon>Brevundimonas</taxon>
    </lineage>
</organism>
<evidence type="ECO:0000313" key="2">
    <source>
        <dbReference type="Proteomes" id="UP001596152"/>
    </source>
</evidence>
<keyword evidence="2" id="KW-1185">Reference proteome</keyword>
<comment type="caution">
    <text evidence="1">The sequence shown here is derived from an EMBL/GenBank/DDBJ whole genome shotgun (WGS) entry which is preliminary data.</text>
</comment>
<dbReference type="Proteomes" id="UP001596152">
    <property type="component" value="Unassembled WGS sequence"/>
</dbReference>
<protein>
    <recommendedName>
        <fullName evidence="3">Right-handed parallel beta-helix repeat-containing protein</fullName>
    </recommendedName>
</protein>
<evidence type="ECO:0000313" key="1">
    <source>
        <dbReference type="EMBL" id="MFC5345021.1"/>
    </source>
</evidence>
<dbReference type="EMBL" id="JBHSLF010000025">
    <property type="protein sequence ID" value="MFC5345021.1"/>
    <property type="molecule type" value="Genomic_DNA"/>
</dbReference>
<accession>A0ABW0FUH2</accession>